<dbReference type="PANTHER" id="PTHR45266">
    <property type="entry name" value="OXALOACETATE DECARBOXYLASE ALPHA CHAIN"/>
    <property type="match status" value="1"/>
</dbReference>
<keyword evidence="5 9" id="KW-0276">Fatty acid metabolism</keyword>
<evidence type="ECO:0000256" key="9">
    <source>
        <dbReference type="RuleBase" id="RU364072"/>
    </source>
</evidence>
<evidence type="ECO:0000256" key="3">
    <source>
        <dbReference type="ARBA" id="ARBA00017562"/>
    </source>
</evidence>
<keyword evidence="4 9" id="KW-0444">Lipid biosynthesis</keyword>
<evidence type="ECO:0000259" key="10">
    <source>
        <dbReference type="PROSITE" id="PS50968"/>
    </source>
</evidence>
<evidence type="ECO:0000256" key="6">
    <source>
        <dbReference type="ARBA" id="ARBA00023098"/>
    </source>
</evidence>
<evidence type="ECO:0000256" key="2">
    <source>
        <dbReference type="ARBA" id="ARBA00005194"/>
    </source>
</evidence>
<gene>
    <name evidence="11" type="primary">accB</name>
    <name evidence="11" type="ORF">DBW71_02745</name>
</gene>
<dbReference type="PROSITE" id="PS50968">
    <property type="entry name" value="BIOTINYL_LIPOYL"/>
    <property type="match status" value="1"/>
</dbReference>
<keyword evidence="8 9" id="KW-0092">Biotin</keyword>
<dbReference type="PRINTS" id="PR01071">
    <property type="entry name" value="ACOABIOTINCC"/>
</dbReference>
<organism evidence="11 12">
    <name type="scientific">PS1 clade bacterium</name>
    <dbReference type="NCBI Taxonomy" id="2175152"/>
    <lineage>
        <taxon>Bacteria</taxon>
        <taxon>Pseudomonadati</taxon>
        <taxon>Pseudomonadota</taxon>
        <taxon>Alphaproteobacteria</taxon>
        <taxon>PS1 clade</taxon>
    </lineage>
</organism>
<protein>
    <recommendedName>
        <fullName evidence="3 9">Biotin carboxyl carrier protein of acetyl-CoA carboxylase</fullName>
    </recommendedName>
</protein>
<comment type="function">
    <text evidence="1 9">This protein is a component of the acetyl coenzyme A carboxylase complex; first, biotin carboxylase catalyzes the carboxylation of the carrier protein and then the transcarboxylase transfers the carboxyl group to form malonyl-CoA.</text>
</comment>
<reference evidence="11 12" key="1">
    <citation type="journal article" date="2018" name="Microbiome">
        <title>Fine metagenomic profile of the Mediterranean stratified and mixed water columns revealed by assembly and recruitment.</title>
        <authorList>
            <person name="Haro-Moreno J.M."/>
            <person name="Lopez-Perez M."/>
            <person name="De La Torre J.R."/>
            <person name="Picazo A."/>
            <person name="Camacho A."/>
            <person name="Rodriguez-Valera F."/>
        </authorList>
    </citation>
    <scope>NUCLEOTIDE SEQUENCE [LARGE SCALE GENOMIC DNA]</scope>
    <source>
        <strain evidence="11">MED-G57</strain>
    </source>
</reference>
<dbReference type="GO" id="GO:0009317">
    <property type="term" value="C:acetyl-CoA carboxylase complex"/>
    <property type="evidence" value="ECO:0007669"/>
    <property type="project" value="InterPro"/>
</dbReference>
<accession>A0A368DPF5</accession>
<dbReference type="Gene3D" id="2.40.50.100">
    <property type="match status" value="1"/>
</dbReference>
<dbReference type="UniPathway" id="UPA00094"/>
<evidence type="ECO:0000313" key="12">
    <source>
        <dbReference type="Proteomes" id="UP000253570"/>
    </source>
</evidence>
<dbReference type="Pfam" id="PF00364">
    <property type="entry name" value="Biotin_lipoyl"/>
    <property type="match status" value="1"/>
</dbReference>
<evidence type="ECO:0000256" key="8">
    <source>
        <dbReference type="ARBA" id="ARBA00023267"/>
    </source>
</evidence>
<dbReference type="AlphaFoldDB" id="A0A368DPF5"/>
<dbReference type="InterPro" id="IPR000089">
    <property type="entry name" value="Biotin_lipoyl"/>
</dbReference>
<dbReference type="PANTHER" id="PTHR45266:SF3">
    <property type="entry name" value="OXALOACETATE DECARBOXYLASE ALPHA CHAIN"/>
    <property type="match status" value="1"/>
</dbReference>
<dbReference type="EMBL" id="QOQD01000005">
    <property type="protein sequence ID" value="RCL73712.1"/>
    <property type="molecule type" value="Genomic_DNA"/>
</dbReference>
<dbReference type="Proteomes" id="UP000253570">
    <property type="component" value="Unassembled WGS sequence"/>
</dbReference>
<dbReference type="NCBIfam" id="TIGR00531">
    <property type="entry name" value="BCCP"/>
    <property type="match status" value="1"/>
</dbReference>
<proteinExistence type="predicted"/>
<dbReference type="InterPro" id="IPR001249">
    <property type="entry name" value="AcCoA_biotinCC"/>
</dbReference>
<dbReference type="SUPFAM" id="SSF51230">
    <property type="entry name" value="Single hybrid motif"/>
    <property type="match status" value="1"/>
</dbReference>
<evidence type="ECO:0000256" key="7">
    <source>
        <dbReference type="ARBA" id="ARBA00023160"/>
    </source>
</evidence>
<evidence type="ECO:0000256" key="5">
    <source>
        <dbReference type="ARBA" id="ARBA00022832"/>
    </source>
</evidence>
<comment type="pathway">
    <text evidence="2 9">Lipid metabolism; fatty acid biosynthesis.</text>
</comment>
<dbReference type="PROSITE" id="PS00188">
    <property type="entry name" value="BIOTIN"/>
    <property type="match status" value="1"/>
</dbReference>
<evidence type="ECO:0000256" key="1">
    <source>
        <dbReference type="ARBA" id="ARBA00003761"/>
    </source>
</evidence>
<feature type="domain" description="Lipoyl-binding" evidence="10">
    <location>
        <begin position="88"/>
        <end position="164"/>
    </location>
</feature>
<sequence>MTKKVISEIELINEIASIVKSENLSEVEIEKDGIRIKVQNQNSETKQALQYVSNPVTQQPAIAPAQASAIEIKAEQSSVNDPADSGQKSYIKSPMVGTCYLSPEPGSKPFVSIGSKINKGDPIIIIEAMKTFNTIPSTESGVVKSILVEEGQPIEFGQNIIEIE</sequence>
<evidence type="ECO:0000256" key="4">
    <source>
        <dbReference type="ARBA" id="ARBA00022516"/>
    </source>
</evidence>
<dbReference type="GO" id="GO:0003989">
    <property type="term" value="F:acetyl-CoA carboxylase activity"/>
    <property type="evidence" value="ECO:0007669"/>
    <property type="project" value="InterPro"/>
</dbReference>
<keyword evidence="7 9" id="KW-0275">Fatty acid biosynthesis</keyword>
<comment type="caution">
    <text evidence="11">The sequence shown here is derived from an EMBL/GenBank/DDBJ whole genome shotgun (WGS) entry which is preliminary data.</text>
</comment>
<keyword evidence="6 9" id="KW-0443">Lipid metabolism</keyword>
<dbReference type="GO" id="GO:0006633">
    <property type="term" value="P:fatty acid biosynthetic process"/>
    <property type="evidence" value="ECO:0007669"/>
    <property type="project" value="UniProtKB-UniPathway"/>
</dbReference>
<evidence type="ECO:0000313" key="11">
    <source>
        <dbReference type="EMBL" id="RCL73712.1"/>
    </source>
</evidence>
<dbReference type="CDD" id="cd06850">
    <property type="entry name" value="biotinyl_domain"/>
    <property type="match status" value="1"/>
</dbReference>
<name>A0A368DPF5_9PROT</name>
<dbReference type="InterPro" id="IPR050709">
    <property type="entry name" value="Biotin_Carboxyl_Carrier/Decarb"/>
</dbReference>
<dbReference type="FunFam" id="2.40.50.100:FF:000003">
    <property type="entry name" value="Acetyl-CoA carboxylase biotin carboxyl carrier protein"/>
    <property type="match status" value="1"/>
</dbReference>
<dbReference type="InterPro" id="IPR011053">
    <property type="entry name" value="Single_hybrid_motif"/>
</dbReference>
<dbReference type="InterPro" id="IPR001882">
    <property type="entry name" value="Biotin_BS"/>
</dbReference>